<dbReference type="AlphaFoldDB" id="A0A9P5YJ39"/>
<gene>
    <name evidence="1" type="ORF">BDN70DRAFT_901827</name>
</gene>
<organism evidence="1 2">
    <name type="scientific">Pholiota conissans</name>
    <dbReference type="NCBI Taxonomy" id="109636"/>
    <lineage>
        <taxon>Eukaryota</taxon>
        <taxon>Fungi</taxon>
        <taxon>Dikarya</taxon>
        <taxon>Basidiomycota</taxon>
        <taxon>Agaricomycotina</taxon>
        <taxon>Agaricomycetes</taxon>
        <taxon>Agaricomycetidae</taxon>
        <taxon>Agaricales</taxon>
        <taxon>Agaricineae</taxon>
        <taxon>Strophariaceae</taxon>
        <taxon>Pholiota</taxon>
    </lineage>
</organism>
<evidence type="ECO:0000313" key="1">
    <source>
        <dbReference type="EMBL" id="KAF9470807.1"/>
    </source>
</evidence>
<name>A0A9P5YJ39_9AGAR</name>
<comment type="caution">
    <text evidence="1">The sequence shown here is derived from an EMBL/GenBank/DDBJ whole genome shotgun (WGS) entry which is preliminary data.</text>
</comment>
<reference evidence="1" key="1">
    <citation type="submission" date="2020-11" db="EMBL/GenBank/DDBJ databases">
        <authorList>
            <consortium name="DOE Joint Genome Institute"/>
            <person name="Ahrendt S."/>
            <person name="Riley R."/>
            <person name="Andreopoulos W."/>
            <person name="Labutti K."/>
            <person name="Pangilinan J."/>
            <person name="Ruiz-Duenas F.J."/>
            <person name="Barrasa J.M."/>
            <person name="Sanchez-Garcia M."/>
            <person name="Camarero S."/>
            <person name="Miyauchi S."/>
            <person name="Serrano A."/>
            <person name="Linde D."/>
            <person name="Babiker R."/>
            <person name="Drula E."/>
            <person name="Ayuso-Fernandez I."/>
            <person name="Pacheco R."/>
            <person name="Padilla G."/>
            <person name="Ferreira P."/>
            <person name="Barriuso J."/>
            <person name="Kellner H."/>
            <person name="Castanera R."/>
            <person name="Alfaro M."/>
            <person name="Ramirez L."/>
            <person name="Pisabarro A.G."/>
            <person name="Kuo A."/>
            <person name="Tritt A."/>
            <person name="Lipzen A."/>
            <person name="He G."/>
            <person name="Yan M."/>
            <person name="Ng V."/>
            <person name="Cullen D."/>
            <person name="Martin F."/>
            <person name="Rosso M.-N."/>
            <person name="Henrissat B."/>
            <person name="Hibbett D."/>
            <person name="Martinez A.T."/>
            <person name="Grigoriev I.V."/>
        </authorList>
    </citation>
    <scope>NUCLEOTIDE SEQUENCE</scope>
    <source>
        <strain evidence="1">CIRM-BRFM 674</strain>
    </source>
</reference>
<proteinExistence type="predicted"/>
<accession>A0A9P5YJ39</accession>
<dbReference type="EMBL" id="MU155843">
    <property type="protein sequence ID" value="KAF9470807.1"/>
    <property type="molecule type" value="Genomic_DNA"/>
</dbReference>
<keyword evidence="2" id="KW-1185">Reference proteome</keyword>
<dbReference type="Proteomes" id="UP000807469">
    <property type="component" value="Unassembled WGS sequence"/>
</dbReference>
<protein>
    <submittedName>
        <fullName evidence="1">Uncharacterized protein</fullName>
    </submittedName>
</protein>
<sequence>MARAALKMLKWRADFKELKYCNQQHERMLATIQTHPTGVKNSSSTVAPVGFRIKNSRANPPYIGHARQATESRAWTNCGSTGGTRSVVNLEEYIEGGRYVFTSGNCVTTNGAGLATTHRQRRIYNPSSCTPVGIQSMTTGEISHASQVPSD</sequence>
<evidence type="ECO:0000313" key="2">
    <source>
        <dbReference type="Proteomes" id="UP000807469"/>
    </source>
</evidence>